<dbReference type="Pfam" id="PF06580">
    <property type="entry name" value="His_kinase"/>
    <property type="match status" value="1"/>
</dbReference>
<dbReference type="PANTHER" id="PTHR34220">
    <property type="entry name" value="SENSOR HISTIDINE KINASE YPDA"/>
    <property type="match status" value="1"/>
</dbReference>
<dbReference type="PANTHER" id="PTHR34220:SF7">
    <property type="entry name" value="SENSOR HISTIDINE KINASE YPDA"/>
    <property type="match status" value="1"/>
</dbReference>
<feature type="transmembrane region" description="Helical" evidence="1">
    <location>
        <begin position="41"/>
        <end position="63"/>
    </location>
</feature>
<name>A0A939G591_9BACT</name>
<keyword evidence="3" id="KW-0808">Transferase</keyword>
<evidence type="ECO:0000259" key="2">
    <source>
        <dbReference type="Pfam" id="PF06580"/>
    </source>
</evidence>
<dbReference type="InterPro" id="IPR050640">
    <property type="entry name" value="Bact_2-comp_sensor_kinase"/>
</dbReference>
<keyword evidence="1" id="KW-1133">Transmembrane helix</keyword>
<keyword evidence="3" id="KW-0418">Kinase</keyword>
<keyword evidence="1" id="KW-0812">Transmembrane</keyword>
<gene>
    <name evidence="3" type="ORF">J2I48_04605</name>
</gene>
<feature type="transmembrane region" description="Helical" evidence="1">
    <location>
        <begin position="117"/>
        <end position="138"/>
    </location>
</feature>
<dbReference type="AlphaFoldDB" id="A0A939G591"/>
<dbReference type="Proteomes" id="UP000664795">
    <property type="component" value="Unassembled WGS sequence"/>
</dbReference>
<dbReference type="EMBL" id="JAFMYU010000003">
    <property type="protein sequence ID" value="MBO0930261.1"/>
    <property type="molecule type" value="Genomic_DNA"/>
</dbReference>
<evidence type="ECO:0000313" key="4">
    <source>
        <dbReference type="Proteomes" id="UP000664795"/>
    </source>
</evidence>
<dbReference type="GO" id="GO:0016020">
    <property type="term" value="C:membrane"/>
    <property type="evidence" value="ECO:0007669"/>
    <property type="project" value="InterPro"/>
</dbReference>
<sequence>MKQLLPTRYLALLQVVVIPFFLGTFNWILIGDAYWHNWTTFGWATGVVIALAVCNFIINGATVGQLRGATTPSDPYIQLLMRQFIVTATGSSLVFGLAFFIYQWIDLPGFVPQLSRLGFGVLFTILTDAIVTVSYESVHNFSYWQQSKQEVETLSKAQLQAQLDALRQQVNPHFLFNSLNALSALIEENPKQAGAYADELSTVYRYLLRANETPLVTLTAELNFIDSYYHLLKTRHGDALTLERRILPGTETRQIPPLTLQLLLENAVKHNVILPEQPLTIVLSTDETNRLVMSNNIQRKPTRALSNGVGLSNILSKYQMLDQPAPTIEDDGREFRVTLPLV</sequence>
<evidence type="ECO:0000256" key="1">
    <source>
        <dbReference type="SAM" id="Phobius"/>
    </source>
</evidence>
<proteinExistence type="predicted"/>
<reference evidence="3 4" key="1">
    <citation type="submission" date="2021-03" db="EMBL/GenBank/DDBJ databases">
        <title>Fibrella sp. HMF5036 genome sequencing and assembly.</title>
        <authorList>
            <person name="Kang H."/>
            <person name="Kim H."/>
            <person name="Bae S."/>
            <person name="Joh K."/>
        </authorList>
    </citation>
    <scope>NUCLEOTIDE SEQUENCE [LARGE SCALE GENOMIC DNA]</scope>
    <source>
        <strain evidence="3 4">HMF5036</strain>
    </source>
</reference>
<comment type="caution">
    <text evidence="3">The sequence shown here is derived from an EMBL/GenBank/DDBJ whole genome shotgun (WGS) entry which is preliminary data.</text>
</comment>
<keyword evidence="4" id="KW-1185">Reference proteome</keyword>
<protein>
    <submittedName>
        <fullName evidence="3">Histidine kinase</fullName>
    </submittedName>
</protein>
<feature type="domain" description="Signal transduction histidine kinase internal region" evidence="2">
    <location>
        <begin position="161"/>
        <end position="240"/>
    </location>
</feature>
<keyword evidence="1" id="KW-0472">Membrane</keyword>
<dbReference type="InterPro" id="IPR010559">
    <property type="entry name" value="Sig_transdc_His_kin_internal"/>
</dbReference>
<dbReference type="GO" id="GO:0000155">
    <property type="term" value="F:phosphorelay sensor kinase activity"/>
    <property type="evidence" value="ECO:0007669"/>
    <property type="project" value="InterPro"/>
</dbReference>
<accession>A0A939G591</accession>
<organism evidence="3 4">
    <name type="scientific">Fibrella aquatilis</name>
    <dbReference type="NCBI Taxonomy" id="2817059"/>
    <lineage>
        <taxon>Bacteria</taxon>
        <taxon>Pseudomonadati</taxon>
        <taxon>Bacteroidota</taxon>
        <taxon>Cytophagia</taxon>
        <taxon>Cytophagales</taxon>
        <taxon>Spirosomataceae</taxon>
        <taxon>Fibrella</taxon>
    </lineage>
</organism>
<feature type="transmembrane region" description="Helical" evidence="1">
    <location>
        <begin position="84"/>
        <end position="105"/>
    </location>
</feature>
<dbReference type="RefSeq" id="WP_207334229.1">
    <property type="nucleotide sequence ID" value="NZ_JAFMYU010000003.1"/>
</dbReference>
<feature type="transmembrane region" description="Helical" evidence="1">
    <location>
        <begin position="9"/>
        <end position="29"/>
    </location>
</feature>
<evidence type="ECO:0000313" key="3">
    <source>
        <dbReference type="EMBL" id="MBO0930261.1"/>
    </source>
</evidence>